<name>A0A427Y9V4_9TREE</name>
<dbReference type="AlphaFoldDB" id="A0A427Y9V4"/>
<dbReference type="EMBL" id="RSCE01000001">
    <property type="protein sequence ID" value="RSH87940.1"/>
    <property type="molecule type" value="Genomic_DNA"/>
</dbReference>
<feature type="compositionally biased region" description="Low complexity" evidence="1">
    <location>
        <begin position="35"/>
        <end position="45"/>
    </location>
</feature>
<accession>A0A427Y9V4</accession>
<organism evidence="2 3">
    <name type="scientific">Apiotrichum porosum</name>
    <dbReference type="NCBI Taxonomy" id="105984"/>
    <lineage>
        <taxon>Eukaryota</taxon>
        <taxon>Fungi</taxon>
        <taxon>Dikarya</taxon>
        <taxon>Basidiomycota</taxon>
        <taxon>Agaricomycotina</taxon>
        <taxon>Tremellomycetes</taxon>
        <taxon>Trichosporonales</taxon>
        <taxon>Trichosporonaceae</taxon>
        <taxon>Apiotrichum</taxon>
    </lineage>
</organism>
<dbReference type="Proteomes" id="UP000279236">
    <property type="component" value="Unassembled WGS sequence"/>
</dbReference>
<protein>
    <submittedName>
        <fullName evidence="2">Uncharacterized protein</fullName>
    </submittedName>
</protein>
<dbReference type="GeneID" id="39585005"/>
<keyword evidence="3" id="KW-1185">Reference proteome</keyword>
<proteinExistence type="predicted"/>
<comment type="caution">
    <text evidence="2">The sequence shown here is derived from an EMBL/GenBank/DDBJ whole genome shotgun (WGS) entry which is preliminary data.</text>
</comment>
<feature type="region of interest" description="Disordered" evidence="1">
    <location>
        <begin position="1"/>
        <end position="20"/>
    </location>
</feature>
<evidence type="ECO:0000256" key="1">
    <source>
        <dbReference type="SAM" id="MobiDB-lite"/>
    </source>
</evidence>
<gene>
    <name evidence="2" type="ORF">EHS24_000462</name>
</gene>
<dbReference type="STRING" id="105984.A0A427Y9V4"/>
<sequence length="796" mass="89588">MDWIPRDEWGPPEDLFDADIIPDQIRENARKSARKAAQSSKKNQAVKTPKHPQERMPKIMIPWEDRSRLCTPEQKRLHGLLHEWNVYRGQQRLGVWSFYGEELPGQLYPIKTEPASSPFATYAPQPLLAMRAIAVEYDPGKPQQPSFWSRTKGKLVGEREAALVRFHETWGNVDYWGDSQGKLTPDERNSIKTGKHKRLLQRDAPAADNYITGSRGEYIELVNAVIEIDPERQLAVKADADKVRRFLNAPPNVAKISVNLLHALPIEDRPFDQEERRASSESVNQFMLCLARHRVTIKRASLNYDDPALARRWDNLELDAPTAMFLIMCIRDEASPEYWRYLNKTLARAIRDHGLLPLVGLRRLKRWLQSEYNLIIPPASSFVSKGYGPDMFGNYGYRQRYDTNHGGAARSMFTHFDSVQACHDLMVAYLLHDPSPNRFSALTVDKLVELFKDDPSKGGTVVDNVTADVRQLGFEVGVVYAAIINATTDVMNDTTRSDANKTAAIAAVISLVSTGVSTASGFIPGPSEVGGAVSKVTDTVAGVFFDRVTARYTRRQEIARALVNEIVHRFNVLVLGEADSGSIPNLDLGSPPSDPELVPILVPSPNGYPVYCRPTAHDINLFKDTACNAVIVLCSTAGVTMEDDCLALSGMPKVSLRNRAATQDKQAEVQPPYDPSPALRAEIKKQFHQDDVNLWYDLVSGVARAMHWPVFSFMTYDSKFTALPGWSHQIKNVLQNPQNVQLQSLVEQLRDSIGEREKRKDVYPGEIAEKVRYFFIDPPRVTYLRSLHCHEDPVFD</sequence>
<evidence type="ECO:0000313" key="3">
    <source>
        <dbReference type="Proteomes" id="UP000279236"/>
    </source>
</evidence>
<dbReference type="RefSeq" id="XP_028480148.1">
    <property type="nucleotide sequence ID" value="XM_028616291.1"/>
</dbReference>
<reference evidence="2 3" key="1">
    <citation type="submission" date="2018-11" db="EMBL/GenBank/DDBJ databases">
        <title>Genome sequence of Apiotrichum porosum DSM 27194.</title>
        <authorList>
            <person name="Aliyu H."/>
            <person name="Gorte O."/>
            <person name="Ochsenreither K."/>
        </authorList>
    </citation>
    <scope>NUCLEOTIDE SEQUENCE [LARGE SCALE GENOMIC DNA]</scope>
    <source>
        <strain evidence="2 3">DSM 27194</strain>
    </source>
</reference>
<feature type="region of interest" description="Disordered" evidence="1">
    <location>
        <begin position="27"/>
        <end position="56"/>
    </location>
</feature>
<evidence type="ECO:0000313" key="2">
    <source>
        <dbReference type="EMBL" id="RSH87940.1"/>
    </source>
</evidence>